<dbReference type="GO" id="GO:0055085">
    <property type="term" value="P:transmembrane transport"/>
    <property type="evidence" value="ECO:0007669"/>
    <property type="project" value="UniProtKB-UniRule"/>
</dbReference>
<feature type="transmembrane region" description="Helical" evidence="6">
    <location>
        <begin position="156"/>
        <end position="179"/>
    </location>
</feature>
<dbReference type="EMBL" id="AP024169">
    <property type="protein sequence ID" value="BCN30764.1"/>
    <property type="molecule type" value="Genomic_DNA"/>
</dbReference>
<evidence type="ECO:0000256" key="5">
    <source>
        <dbReference type="ARBA" id="ARBA00023136"/>
    </source>
</evidence>
<feature type="transmembrane region" description="Helical" evidence="6">
    <location>
        <begin position="237"/>
        <end position="260"/>
    </location>
</feature>
<proteinExistence type="inferred from homology"/>
<evidence type="ECO:0000256" key="3">
    <source>
        <dbReference type="ARBA" id="ARBA00022692"/>
    </source>
</evidence>
<dbReference type="Proteomes" id="UP000595897">
    <property type="component" value="Chromosome"/>
</dbReference>
<evidence type="ECO:0000313" key="9">
    <source>
        <dbReference type="Proteomes" id="UP000595897"/>
    </source>
</evidence>
<keyword evidence="4 6" id="KW-1133">Transmembrane helix</keyword>
<keyword evidence="9" id="KW-1185">Reference proteome</keyword>
<feature type="transmembrane region" description="Helical" evidence="6">
    <location>
        <begin position="600"/>
        <end position="623"/>
    </location>
</feature>
<evidence type="ECO:0000259" key="7">
    <source>
        <dbReference type="Pfam" id="PF02687"/>
    </source>
</evidence>
<feature type="transmembrane region" description="Helical" evidence="6">
    <location>
        <begin position="546"/>
        <end position="566"/>
    </location>
</feature>
<feature type="transmembrane region" description="Helical" evidence="6">
    <location>
        <begin position="56"/>
        <end position="76"/>
    </location>
</feature>
<gene>
    <name evidence="8" type="primary">salY</name>
    <name evidence="8" type="ORF">bsdtb5_20590</name>
</gene>
<dbReference type="PANTHER" id="PTHR46795">
    <property type="entry name" value="ABC TRANSPORTER PERMEASE-RELATED-RELATED"/>
    <property type="match status" value="1"/>
</dbReference>
<keyword evidence="6" id="KW-0813">Transport</keyword>
<accession>A0A7R7EL48</accession>
<feature type="domain" description="ABC3 transporter permease C-terminal" evidence="7">
    <location>
        <begin position="61"/>
        <end position="171"/>
    </location>
</feature>
<protein>
    <submittedName>
        <fullName evidence="8">ABC transporter permease</fullName>
    </submittedName>
</protein>
<dbReference type="InterPro" id="IPR003838">
    <property type="entry name" value="ABC3_permease_C"/>
</dbReference>
<evidence type="ECO:0000256" key="4">
    <source>
        <dbReference type="ARBA" id="ARBA00022989"/>
    </source>
</evidence>
<feature type="transmembrane region" description="Helical" evidence="6">
    <location>
        <begin position="199"/>
        <end position="217"/>
    </location>
</feature>
<dbReference type="PIRSF" id="PIRSF018968">
    <property type="entry name" value="ABC_permease_BceB"/>
    <property type="match status" value="1"/>
</dbReference>
<evidence type="ECO:0000256" key="2">
    <source>
        <dbReference type="ARBA" id="ARBA00022475"/>
    </source>
</evidence>
<comment type="subcellular location">
    <subcellularLocation>
        <location evidence="1 6">Cell membrane</location>
        <topology evidence="1 6">Multi-pass membrane protein</topology>
    </subcellularLocation>
</comment>
<dbReference type="RefSeq" id="WP_271715959.1">
    <property type="nucleotide sequence ID" value="NZ_AP024169.1"/>
</dbReference>
<name>A0A7R7EL48_9FIRM</name>
<sequence length="670" mass="75754">MNTSRIAFNNLKKNFSFYTLYLCSVSFVITIFFTFTSFSMNEIILQKISTDGRVELMCHSISIFLMVFVIFYMFYSNRFFLRRRTKELGIYTLLGYRKFTVLFLLTIENIIICGGAFVIGLIFGAVLHKGIIYGIIDLLKLSIDGSSIPLFNVNAITKTAVFILFVVLVLTISNGKFLIQTSLMDMVRFDKSAEKKMNFRKFPAFMGLFMIALGYVIAIDILRGPKSLWIKVGFSPIGMLTMILVVLGTFLFITSFLPYVMQISKKNKKAFYTEDKIITTPNFIYRIRSNSRTLIMLTLLSAATLTISNVMSLTLYYPIAAVSRIAPSELEFRIEDASQVDKVKKLIQQYTSKEDNVSYIQTDLYKVTSKGKQLPIEYGIGTAKGDADNEKLLRKKGFECMSFNNYKALLQAQGREGAIKQLSRLRDNEAILVKYQPNSDATNEVGKVYPLIVHNNTISLTVKNTTLNNPISFANSVGTLIVKDDVYDVIKSSNLPKTSILSINGTGIKNNEDLYHKIDKLLKGSPYLQGHSHRINDLFWTNSSTFLLIGFLVVLFFIATGSILYFNNVSAISDSKEDYEILRKMGYTDNIIRKIIRKQVATFFCVPFLLGLLDSLFATLVYKVGLMQNLLGNSFAQYVPVVISLSITAGIYLLYYFLTIHTCSKNVLGK</sequence>
<comment type="similarity">
    <text evidence="6">Belongs to the ABC-4 integral membrane protein family.</text>
</comment>
<dbReference type="GO" id="GO:0005886">
    <property type="term" value="C:plasma membrane"/>
    <property type="evidence" value="ECO:0007669"/>
    <property type="project" value="UniProtKB-SubCell"/>
</dbReference>
<evidence type="ECO:0000256" key="1">
    <source>
        <dbReference type="ARBA" id="ARBA00004651"/>
    </source>
</evidence>
<evidence type="ECO:0000313" key="8">
    <source>
        <dbReference type="EMBL" id="BCN30764.1"/>
    </source>
</evidence>
<feature type="transmembrane region" description="Helical" evidence="6">
    <location>
        <begin position="15"/>
        <end position="35"/>
    </location>
</feature>
<dbReference type="InterPro" id="IPR027022">
    <property type="entry name" value="ABC_permease_BceB-typ"/>
</dbReference>
<reference evidence="8 9" key="1">
    <citation type="submission" date="2020-11" db="EMBL/GenBank/DDBJ databases">
        <title>Draft genome sequencing of a Lachnospiraceae strain isolated from anoxic soil subjected to BSD treatment.</title>
        <authorList>
            <person name="Uek A."/>
            <person name="Tonouchi A."/>
        </authorList>
    </citation>
    <scope>NUCLEOTIDE SEQUENCE [LARGE SCALE GENOMIC DNA]</scope>
    <source>
        <strain evidence="8 9">TB5</strain>
    </source>
</reference>
<keyword evidence="2 6" id="KW-1003">Cell membrane</keyword>
<dbReference type="AlphaFoldDB" id="A0A7R7EL48"/>
<evidence type="ECO:0000256" key="6">
    <source>
        <dbReference type="PIRNR" id="PIRNR018968"/>
    </source>
</evidence>
<feature type="domain" description="ABC3 transporter permease C-terminal" evidence="7">
    <location>
        <begin position="551"/>
        <end position="662"/>
    </location>
</feature>
<feature type="transmembrane region" description="Helical" evidence="6">
    <location>
        <begin position="294"/>
        <end position="317"/>
    </location>
</feature>
<organism evidence="8 9">
    <name type="scientific">Anaeromicropila herbilytica</name>
    <dbReference type="NCBI Taxonomy" id="2785025"/>
    <lineage>
        <taxon>Bacteria</taxon>
        <taxon>Bacillati</taxon>
        <taxon>Bacillota</taxon>
        <taxon>Clostridia</taxon>
        <taxon>Lachnospirales</taxon>
        <taxon>Lachnospiraceae</taxon>
        <taxon>Anaeromicropila</taxon>
    </lineage>
</organism>
<dbReference type="InterPro" id="IPR052536">
    <property type="entry name" value="ABC-4_Integral_Memb_Prot"/>
</dbReference>
<feature type="transmembrane region" description="Helical" evidence="6">
    <location>
        <begin position="635"/>
        <end position="658"/>
    </location>
</feature>
<keyword evidence="3 6" id="KW-0812">Transmembrane</keyword>
<dbReference type="PANTHER" id="PTHR46795:SF3">
    <property type="entry name" value="ABC TRANSPORTER PERMEASE"/>
    <property type="match status" value="1"/>
</dbReference>
<keyword evidence="5 6" id="KW-0472">Membrane</keyword>
<dbReference type="KEGG" id="ahb:bsdtb5_20590"/>
<dbReference type="Pfam" id="PF02687">
    <property type="entry name" value="FtsX"/>
    <property type="match status" value="2"/>
</dbReference>